<dbReference type="PROSITE" id="PS51257">
    <property type="entry name" value="PROKAR_LIPOPROTEIN"/>
    <property type="match status" value="1"/>
</dbReference>
<feature type="signal peptide" evidence="1">
    <location>
        <begin position="1"/>
        <end position="20"/>
    </location>
</feature>
<proteinExistence type="predicted"/>
<sequence>MKHQTALRSLLIATTFPLMLVGCQSTTNNTLPEPHYAAMANTIAKLREEPCNTPVTSNEQARLAQFDPMVIVGGALHAWVPPHEFPVYLQAMQDTLDCDSEQWVSAFKETLSHSPTFAQSLTTLD</sequence>
<reference evidence="2" key="1">
    <citation type="submission" date="2020-09" db="EMBL/GenBank/DDBJ databases">
        <title>Genome sequence of Vibrio parahaemolyticus isolates.</title>
        <authorList>
            <person name="Hammerl J.A."/>
            <person name="Strauch E."/>
        </authorList>
    </citation>
    <scope>NUCLEOTIDE SEQUENCE</scope>
    <source>
        <strain evidence="2">17-VB00146</strain>
    </source>
</reference>
<dbReference type="Proteomes" id="UP000726777">
    <property type="component" value="Unassembled WGS sequence"/>
</dbReference>
<accession>A0A9Q3UGS4</accession>
<organism evidence="2 3">
    <name type="scientific">Vibrio parahaemolyticus</name>
    <dbReference type="NCBI Taxonomy" id="670"/>
    <lineage>
        <taxon>Bacteria</taxon>
        <taxon>Pseudomonadati</taxon>
        <taxon>Pseudomonadota</taxon>
        <taxon>Gammaproteobacteria</taxon>
        <taxon>Vibrionales</taxon>
        <taxon>Vibrionaceae</taxon>
        <taxon>Vibrio</taxon>
    </lineage>
</organism>
<dbReference type="RefSeq" id="WP_228085866.1">
    <property type="nucleotide sequence ID" value="NZ_JACVHL010000027.1"/>
</dbReference>
<keyword evidence="1" id="KW-0732">Signal</keyword>
<gene>
    <name evidence="2" type="ORF">IB292_21090</name>
</gene>
<evidence type="ECO:0000313" key="2">
    <source>
        <dbReference type="EMBL" id="MCC3807518.1"/>
    </source>
</evidence>
<evidence type="ECO:0000313" key="3">
    <source>
        <dbReference type="Proteomes" id="UP000726777"/>
    </source>
</evidence>
<comment type="caution">
    <text evidence="2">The sequence shown here is derived from an EMBL/GenBank/DDBJ whole genome shotgun (WGS) entry which is preliminary data.</text>
</comment>
<protein>
    <recommendedName>
        <fullName evidence="4">Haem-binding uptake Tiki superfamily ChaN domain-containing protein</fullName>
    </recommendedName>
</protein>
<dbReference type="EMBL" id="JACVHL010000027">
    <property type="protein sequence ID" value="MCC3807518.1"/>
    <property type="molecule type" value="Genomic_DNA"/>
</dbReference>
<evidence type="ECO:0008006" key="4">
    <source>
        <dbReference type="Google" id="ProtNLM"/>
    </source>
</evidence>
<dbReference type="AlphaFoldDB" id="A0A9Q3UGS4"/>
<name>A0A9Q3UGS4_VIBPH</name>
<feature type="chain" id="PRO_5040405378" description="Haem-binding uptake Tiki superfamily ChaN domain-containing protein" evidence="1">
    <location>
        <begin position="21"/>
        <end position="125"/>
    </location>
</feature>
<evidence type="ECO:0000256" key="1">
    <source>
        <dbReference type="SAM" id="SignalP"/>
    </source>
</evidence>